<reference evidence="2 3" key="2">
    <citation type="submission" date="2024-07" db="EMBL/GenBank/DDBJ databases">
        <authorList>
            <person name="Akdeniz Z."/>
        </authorList>
    </citation>
    <scope>NUCLEOTIDE SEQUENCE [LARGE SCALE GENOMIC DNA]</scope>
</reference>
<accession>A0AA86PK95</accession>
<dbReference type="AlphaFoldDB" id="A0AA86PK95"/>
<evidence type="ECO:0000313" key="2">
    <source>
        <dbReference type="EMBL" id="CAL6025282.1"/>
    </source>
</evidence>
<evidence type="ECO:0000313" key="1">
    <source>
        <dbReference type="EMBL" id="CAI9936799.1"/>
    </source>
</evidence>
<name>A0AA86PK95_9EUKA</name>
<proteinExistence type="predicted"/>
<protein>
    <submittedName>
        <fullName evidence="2">Hypothetical_protein</fullName>
    </submittedName>
</protein>
<dbReference type="EMBL" id="CAXDID020000098">
    <property type="protein sequence ID" value="CAL6025282.1"/>
    <property type="molecule type" value="Genomic_DNA"/>
</dbReference>
<gene>
    <name evidence="1" type="ORF">HINF_LOCUS24444</name>
    <name evidence="2" type="ORF">HINF_LOCUS30120</name>
</gene>
<dbReference type="Proteomes" id="UP001642409">
    <property type="component" value="Unassembled WGS sequence"/>
</dbReference>
<keyword evidence="3" id="KW-1185">Reference proteome</keyword>
<reference evidence="1" key="1">
    <citation type="submission" date="2023-06" db="EMBL/GenBank/DDBJ databases">
        <authorList>
            <person name="Kurt Z."/>
        </authorList>
    </citation>
    <scope>NUCLEOTIDE SEQUENCE</scope>
</reference>
<dbReference type="EMBL" id="CATOUU010000642">
    <property type="protein sequence ID" value="CAI9936799.1"/>
    <property type="molecule type" value="Genomic_DNA"/>
</dbReference>
<comment type="caution">
    <text evidence="1">The sequence shown here is derived from an EMBL/GenBank/DDBJ whole genome shotgun (WGS) entry which is preliminary data.</text>
</comment>
<evidence type="ECO:0000313" key="3">
    <source>
        <dbReference type="Proteomes" id="UP001642409"/>
    </source>
</evidence>
<organism evidence="1">
    <name type="scientific">Hexamita inflata</name>
    <dbReference type="NCBI Taxonomy" id="28002"/>
    <lineage>
        <taxon>Eukaryota</taxon>
        <taxon>Metamonada</taxon>
        <taxon>Diplomonadida</taxon>
        <taxon>Hexamitidae</taxon>
        <taxon>Hexamitinae</taxon>
        <taxon>Hexamita</taxon>
    </lineage>
</organism>
<sequence>MKQNTIKTIFTDVLKLTLTIIQEENIVNKTNKELCYIIDNIQNQRDFWCEGTDKLVFRCQYLNNGLFTYDALQNILQISFVYQQVELGSVFRTIYCQEFGICRFQNIKYGKRTHGNLLQQARHIYLRSKSKTIPIKRKIVEILRYRIVGSSYK</sequence>